<dbReference type="Proteomes" id="UP000499080">
    <property type="component" value="Unassembled WGS sequence"/>
</dbReference>
<gene>
    <name evidence="2" type="ORF">AVEN_265714_1</name>
</gene>
<keyword evidence="3" id="KW-1185">Reference proteome</keyword>
<reference evidence="2 3" key="1">
    <citation type="journal article" date="2019" name="Sci. Rep.">
        <title>Orb-weaving spider Araneus ventricosus genome elucidates the spidroin gene catalogue.</title>
        <authorList>
            <person name="Kono N."/>
            <person name="Nakamura H."/>
            <person name="Ohtoshi R."/>
            <person name="Moran D.A.P."/>
            <person name="Shinohara A."/>
            <person name="Yoshida Y."/>
            <person name="Fujiwara M."/>
            <person name="Mori M."/>
            <person name="Tomita M."/>
            <person name="Arakawa K."/>
        </authorList>
    </citation>
    <scope>NUCLEOTIDE SEQUENCE [LARGE SCALE GENOMIC DNA]</scope>
</reference>
<name>A0A4Y2NYS0_ARAVE</name>
<keyword evidence="1" id="KW-0732">Signal</keyword>
<evidence type="ECO:0000256" key="1">
    <source>
        <dbReference type="SAM" id="SignalP"/>
    </source>
</evidence>
<accession>A0A4Y2NYS0</accession>
<feature type="signal peptide" evidence="1">
    <location>
        <begin position="1"/>
        <end position="27"/>
    </location>
</feature>
<evidence type="ECO:0000313" key="2">
    <source>
        <dbReference type="EMBL" id="GBN42936.1"/>
    </source>
</evidence>
<protein>
    <submittedName>
        <fullName evidence="2">Uncharacterized protein</fullName>
    </submittedName>
</protein>
<sequence>MSLGYGHKIFAFEILILLISVAHLASAESKVGYAVSWHPVLLIKSIFPKDSSSSKEFETRNNAVFPPLSFSLTVSMLFESKDNGRNEVNFIYLQYFISEFYLLDPGKLQDASHILLCVDYYVAMRLLRFG</sequence>
<organism evidence="2 3">
    <name type="scientific">Araneus ventricosus</name>
    <name type="common">Orbweaver spider</name>
    <name type="synonym">Epeira ventricosa</name>
    <dbReference type="NCBI Taxonomy" id="182803"/>
    <lineage>
        <taxon>Eukaryota</taxon>
        <taxon>Metazoa</taxon>
        <taxon>Ecdysozoa</taxon>
        <taxon>Arthropoda</taxon>
        <taxon>Chelicerata</taxon>
        <taxon>Arachnida</taxon>
        <taxon>Araneae</taxon>
        <taxon>Araneomorphae</taxon>
        <taxon>Entelegynae</taxon>
        <taxon>Araneoidea</taxon>
        <taxon>Araneidae</taxon>
        <taxon>Araneus</taxon>
    </lineage>
</organism>
<dbReference type="AlphaFoldDB" id="A0A4Y2NYS0"/>
<comment type="caution">
    <text evidence="2">The sequence shown here is derived from an EMBL/GenBank/DDBJ whole genome shotgun (WGS) entry which is preliminary data.</text>
</comment>
<proteinExistence type="predicted"/>
<feature type="chain" id="PRO_5021235164" evidence="1">
    <location>
        <begin position="28"/>
        <end position="130"/>
    </location>
</feature>
<evidence type="ECO:0000313" key="3">
    <source>
        <dbReference type="Proteomes" id="UP000499080"/>
    </source>
</evidence>
<dbReference type="EMBL" id="BGPR01289529">
    <property type="protein sequence ID" value="GBN42936.1"/>
    <property type="molecule type" value="Genomic_DNA"/>
</dbReference>